<organism evidence="1">
    <name type="scientific">marine sediment metagenome</name>
    <dbReference type="NCBI Taxonomy" id="412755"/>
    <lineage>
        <taxon>unclassified sequences</taxon>
        <taxon>metagenomes</taxon>
        <taxon>ecological metagenomes</taxon>
    </lineage>
</organism>
<reference evidence="1" key="1">
    <citation type="journal article" date="2015" name="Nature">
        <title>Complex archaea that bridge the gap between prokaryotes and eukaryotes.</title>
        <authorList>
            <person name="Spang A."/>
            <person name="Saw J.H."/>
            <person name="Jorgensen S.L."/>
            <person name="Zaremba-Niedzwiedzka K."/>
            <person name="Martijn J."/>
            <person name="Lind A.E."/>
            <person name="van Eijk R."/>
            <person name="Schleper C."/>
            <person name="Guy L."/>
            <person name="Ettema T.J."/>
        </authorList>
    </citation>
    <scope>NUCLEOTIDE SEQUENCE</scope>
</reference>
<protein>
    <submittedName>
        <fullName evidence="1">Uncharacterized protein</fullName>
    </submittedName>
</protein>
<evidence type="ECO:0000313" key="1">
    <source>
        <dbReference type="EMBL" id="KKL54980.1"/>
    </source>
</evidence>
<gene>
    <name evidence="1" type="ORF">LCGC14_2259990</name>
</gene>
<dbReference type="EMBL" id="LAZR01031001">
    <property type="protein sequence ID" value="KKL54980.1"/>
    <property type="molecule type" value="Genomic_DNA"/>
</dbReference>
<comment type="caution">
    <text evidence="1">The sequence shown here is derived from an EMBL/GenBank/DDBJ whole genome shotgun (WGS) entry which is preliminary data.</text>
</comment>
<name>A0A0F9FCD0_9ZZZZ</name>
<accession>A0A0F9FCD0</accession>
<proteinExistence type="predicted"/>
<dbReference type="AlphaFoldDB" id="A0A0F9FCD0"/>
<sequence>MDALRDRIATLKASLREIEELRRLYPPPKIGAEWGRLAGVDEAGEIALAALDAEKVGGEG</sequence>